<comment type="caution">
    <text evidence="2">The sequence shown here is derived from an EMBL/GenBank/DDBJ whole genome shotgun (WGS) entry which is preliminary data.</text>
</comment>
<dbReference type="GeneID" id="63852871"/>
<name>A0A9P4L8Z2_9PLEO</name>
<dbReference type="EMBL" id="ML976616">
    <property type="protein sequence ID" value="KAF1846545.1"/>
    <property type="molecule type" value="Genomic_DNA"/>
</dbReference>
<gene>
    <name evidence="2" type="ORF">K460DRAFT_386735</name>
</gene>
<feature type="region of interest" description="Disordered" evidence="1">
    <location>
        <begin position="290"/>
        <end position="318"/>
    </location>
</feature>
<dbReference type="Proteomes" id="UP000800039">
    <property type="component" value="Unassembled WGS sequence"/>
</dbReference>
<accession>A0A9P4L8Z2</accession>
<protein>
    <recommendedName>
        <fullName evidence="4">Knr4/Smi1-like domain-containing protein</fullName>
    </recommendedName>
</protein>
<dbReference type="InterPro" id="IPR037883">
    <property type="entry name" value="Knr4/Smi1-like_sf"/>
</dbReference>
<proteinExistence type="predicted"/>
<evidence type="ECO:0000313" key="2">
    <source>
        <dbReference type="EMBL" id="KAF1846545.1"/>
    </source>
</evidence>
<feature type="region of interest" description="Disordered" evidence="1">
    <location>
        <begin position="482"/>
        <end position="501"/>
    </location>
</feature>
<dbReference type="RefSeq" id="XP_040789108.1">
    <property type="nucleotide sequence ID" value="XM_040935620.1"/>
</dbReference>
<evidence type="ECO:0008006" key="4">
    <source>
        <dbReference type="Google" id="ProtNLM"/>
    </source>
</evidence>
<organism evidence="2 3">
    <name type="scientific">Cucurbitaria berberidis CBS 394.84</name>
    <dbReference type="NCBI Taxonomy" id="1168544"/>
    <lineage>
        <taxon>Eukaryota</taxon>
        <taxon>Fungi</taxon>
        <taxon>Dikarya</taxon>
        <taxon>Ascomycota</taxon>
        <taxon>Pezizomycotina</taxon>
        <taxon>Dothideomycetes</taxon>
        <taxon>Pleosporomycetidae</taxon>
        <taxon>Pleosporales</taxon>
        <taxon>Pleosporineae</taxon>
        <taxon>Cucurbitariaceae</taxon>
        <taxon>Cucurbitaria</taxon>
    </lineage>
</organism>
<dbReference type="AlphaFoldDB" id="A0A9P4L8Z2"/>
<evidence type="ECO:0000313" key="3">
    <source>
        <dbReference type="Proteomes" id="UP000800039"/>
    </source>
</evidence>
<sequence>MPSIPLPLIPWSRTTLLTARTSLGASVTVQQTALDLFSLYDAWDGTQTLPICISAPDPDKIFNGRDSDNQPSKRRWEELGTAWVEGLPEEMRKRAREGKLNAEDLKVAREQMRASQDRGTEGKDLTIGAVVQIAMLAGDEEQARELIENHVTGLYRHMQELWDDPEVDERETRKWLGDHLGLHHSPEIWKILKNTALGEALNVDEEALGAFVNEGCNLIRQRFTQGPTRPFANKSISELLQILDESYVAARKANPEAGEHMSILSIAEIPSSFLKGPATAHQITELEERLKQHAAPDSDDDNEDDDNDDYSPILTDEHLPDDYKDFLRQSNGFYVDEPADSTGLFYDTEMVGTDDTDFLQDMDFTLFPYEYTSVTEIDNIPLNNFVCFSIGAGGDEGQVVLIPPSSVKPVLEAFEKTYADASEVNKRYYERAALDLYGGLEALRQVEWLCVVWYHWDPAQKIWGSFRGHLEHCVEYAVKRRREDEKEAEKREHDEGNLANK</sequence>
<reference evidence="2" key="1">
    <citation type="submission" date="2020-01" db="EMBL/GenBank/DDBJ databases">
        <authorList>
            <consortium name="DOE Joint Genome Institute"/>
            <person name="Haridas S."/>
            <person name="Albert R."/>
            <person name="Binder M."/>
            <person name="Bloem J."/>
            <person name="Labutti K."/>
            <person name="Salamov A."/>
            <person name="Andreopoulos B."/>
            <person name="Baker S.E."/>
            <person name="Barry K."/>
            <person name="Bills G."/>
            <person name="Bluhm B.H."/>
            <person name="Cannon C."/>
            <person name="Castanera R."/>
            <person name="Culley D.E."/>
            <person name="Daum C."/>
            <person name="Ezra D."/>
            <person name="Gonzalez J.B."/>
            <person name="Henrissat B."/>
            <person name="Kuo A."/>
            <person name="Liang C."/>
            <person name="Lipzen A."/>
            <person name="Lutzoni F."/>
            <person name="Magnuson J."/>
            <person name="Mondo S."/>
            <person name="Nolan M."/>
            <person name="Ohm R."/>
            <person name="Pangilinan J."/>
            <person name="Park H.-J."/>
            <person name="Ramirez L."/>
            <person name="Alfaro M."/>
            <person name="Sun H."/>
            <person name="Tritt A."/>
            <person name="Yoshinaga Y."/>
            <person name="Zwiers L.-H."/>
            <person name="Turgeon B.G."/>
            <person name="Goodwin S.B."/>
            <person name="Spatafora J.W."/>
            <person name="Crous P.W."/>
            <person name="Grigoriev I.V."/>
        </authorList>
    </citation>
    <scope>NUCLEOTIDE SEQUENCE</scope>
    <source>
        <strain evidence="2">CBS 394.84</strain>
    </source>
</reference>
<feature type="compositionally biased region" description="Acidic residues" evidence="1">
    <location>
        <begin position="297"/>
        <end position="309"/>
    </location>
</feature>
<dbReference type="OrthoDB" id="2788868at2759"/>
<dbReference type="SUPFAM" id="SSF160631">
    <property type="entry name" value="SMI1/KNR4-like"/>
    <property type="match status" value="1"/>
</dbReference>
<evidence type="ECO:0000256" key="1">
    <source>
        <dbReference type="SAM" id="MobiDB-lite"/>
    </source>
</evidence>
<keyword evidence="3" id="KW-1185">Reference proteome</keyword>